<name>A0AC35F922_9BILA</name>
<evidence type="ECO:0000313" key="2">
    <source>
        <dbReference type="WBParaSite" id="PS1159_v2.g14325.t2"/>
    </source>
</evidence>
<proteinExistence type="predicted"/>
<reference evidence="2" key="1">
    <citation type="submission" date="2022-11" db="UniProtKB">
        <authorList>
            <consortium name="WormBaseParasite"/>
        </authorList>
    </citation>
    <scope>IDENTIFICATION</scope>
</reference>
<protein>
    <submittedName>
        <fullName evidence="2">CAP-Gly domain-containing protein</fullName>
    </submittedName>
</protein>
<dbReference type="WBParaSite" id="PS1159_v2.g14325.t2">
    <property type="protein sequence ID" value="PS1159_v2.g14325.t2"/>
    <property type="gene ID" value="PS1159_v2.g14325"/>
</dbReference>
<sequence length="600" mass="68478">MSFEIGQRIDTEKVKGRVAFYGETEFSDGTWLGIILDEPLGKNNGTVQGKKYFECEDKYGIFIKPSQIGQPIAEGRPSIPPTPRGSKLITPRASLQGRKPSSTRETPTGSPKMSPAVSRDNLDKIKQKPPASKLSETPTSETPASERKGSESESVKEMAKKISDKGSLPQTDFSDDINKQTPDDADVEYLKMQVKDLNEKLNILKEKRREDQIKIKEREQLGIAVSAHEKFKEDILNKNRELRSTIEGLQTELKETRDALAKASISVIQDDNELEMIIERLQTELKETKDALAKASNSVIQDDNELEMIIESLTTDKCLLEEKNEDLNREIEHLQLRITELETDLEVAKAAEEDALKEDFDEANSSAKAKILHAQNERLNAALLQMRDLVARADAERQEAFDELQAIRQQNDELHGIFQQMEDQIQESKKTVAFYQEQIDASLGAAKLIEELTEKNLELEEKVRSNEDAGDDFDNLSRMFDEVSETYKQSEKEHREEIERLDFVIEELKAQSEKSDELLRAAESTINKFRRQHLELKEEIQERDDQMLRLQEELVKVANGDGNASGLMVLNQNRTFADTVRYELTQLELEYSLEHVKYLE</sequence>
<accession>A0AC35F922</accession>
<evidence type="ECO:0000313" key="1">
    <source>
        <dbReference type="Proteomes" id="UP000887580"/>
    </source>
</evidence>
<organism evidence="1 2">
    <name type="scientific">Panagrolaimus sp. PS1159</name>
    <dbReference type="NCBI Taxonomy" id="55785"/>
    <lineage>
        <taxon>Eukaryota</taxon>
        <taxon>Metazoa</taxon>
        <taxon>Ecdysozoa</taxon>
        <taxon>Nematoda</taxon>
        <taxon>Chromadorea</taxon>
        <taxon>Rhabditida</taxon>
        <taxon>Tylenchina</taxon>
        <taxon>Panagrolaimomorpha</taxon>
        <taxon>Panagrolaimoidea</taxon>
        <taxon>Panagrolaimidae</taxon>
        <taxon>Panagrolaimus</taxon>
    </lineage>
</organism>
<dbReference type="Proteomes" id="UP000887580">
    <property type="component" value="Unplaced"/>
</dbReference>